<evidence type="ECO:0000256" key="1">
    <source>
        <dbReference type="SAM" id="MobiDB-lite"/>
    </source>
</evidence>
<accession>A0A0A9F7C7</accession>
<organism evidence="2">
    <name type="scientific">Arundo donax</name>
    <name type="common">Giant reed</name>
    <name type="synonym">Donax arundinaceus</name>
    <dbReference type="NCBI Taxonomy" id="35708"/>
    <lineage>
        <taxon>Eukaryota</taxon>
        <taxon>Viridiplantae</taxon>
        <taxon>Streptophyta</taxon>
        <taxon>Embryophyta</taxon>
        <taxon>Tracheophyta</taxon>
        <taxon>Spermatophyta</taxon>
        <taxon>Magnoliopsida</taxon>
        <taxon>Liliopsida</taxon>
        <taxon>Poales</taxon>
        <taxon>Poaceae</taxon>
        <taxon>PACMAD clade</taxon>
        <taxon>Arundinoideae</taxon>
        <taxon>Arundineae</taxon>
        <taxon>Arundo</taxon>
    </lineage>
</organism>
<feature type="compositionally biased region" description="Polar residues" evidence="1">
    <location>
        <begin position="16"/>
        <end position="25"/>
    </location>
</feature>
<feature type="region of interest" description="Disordered" evidence="1">
    <location>
        <begin position="1"/>
        <end position="25"/>
    </location>
</feature>
<reference evidence="2" key="1">
    <citation type="submission" date="2014-09" db="EMBL/GenBank/DDBJ databases">
        <authorList>
            <person name="Magalhaes I.L.F."/>
            <person name="Oliveira U."/>
            <person name="Santos F.R."/>
            <person name="Vidigal T.H.D.A."/>
            <person name="Brescovit A.D."/>
            <person name="Santos A.J."/>
        </authorList>
    </citation>
    <scope>NUCLEOTIDE SEQUENCE</scope>
    <source>
        <tissue evidence="2">Shoot tissue taken approximately 20 cm above the soil surface</tissue>
    </source>
</reference>
<sequence length="25" mass="2828">MQIQHNSMANMMLVLQQPSLRGQGD</sequence>
<dbReference type="EMBL" id="GBRH01189639">
    <property type="protein sequence ID" value="JAE08257.1"/>
    <property type="molecule type" value="Transcribed_RNA"/>
</dbReference>
<dbReference type="AlphaFoldDB" id="A0A0A9F7C7"/>
<evidence type="ECO:0000313" key="2">
    <source>
        <dbReference type="EMBL" id="JAE08257.1"/>
    </source>
</evidence>
<proteinExistence type="predicted"/>
<protein>
    <submittedName>
        <fullName evidence="2">Uncharacterized protein</fullName>
    </submittedName>
</protein>
<name>A0A0A9F7C7_ARUDO</name>
<reference evidence="2" key="2">
    <citation type="journal article" date="2015" name="Data Brief">
        <title>Shoot transcriptome of the giant reed, Arundo donax.</title>
        <authorList>
            <person name="Barrero R.A."/>
            <person name="Guerrero F.D."/>
            <person name="Moolhuijzen P."/>
            <person name="Goolsby J.A."/>
            <person name="Tidwell J."/>
            <person name="Bellgard S.E."/>
            <person name="Bellgard M.I."/>
        </authorList>
    </citation>
    <scope>NUCLEOTIDE SEQUENCE</scope>
    <source>
        <tissue evidence="2">Shoot tissue taken approximately 20 cm above the soil surface</tissue>
    </source>
</reference>